<dbReference type="Gene3D" id="1.20.144.10">
    <property type="entry name" value="Phosphatidic acid phosphatase type 2/haloperoxidase"/>
    <property type="match status" value="1"/>
</dbReference>
<evidence type="ECO:0000256" key="1">
    <source>
        <dbReference type="SAM" id="Phobius"/>
    </source>
</evidence>
<proteinExistence type="predicted"/>
<organism evidence="3">
    <name type="scientific">uncultured Thermomicrobiales bacterium</name>
    <dbReference type="NCBI Taxonomy" id="1645740"/>
    <lineage>
        <taxon>Bacteria</taxon>
        <taxon>Pseudomonadati</taxon>
        <taxon>Thermomicrobiota</taxon>
        <taxon>Thermomicrobia</taxon>
        <taxon>Thermomicrobiales</taxon>
        <taxon>environmental samples</taxon>
    </lineage>
</organism>
<feature type="transmembrane region" description="Helical" evidence="1">
    <location>
        <begin position="195"/>
        <end position="215"/>
    </location>
</feature>
<dbReference type="PANTHER" id="PTHR14969">
    <property type="entry name" value="SPHINGOSINE-1-PHOSPHATE PHOSPHOHYDROLASE"/>
    <property type="match status" value="1"/>
</dbReference>
<gene>
    <name evidence="3" type="ORF">AVDCRST_MAG19-3111</name>
</gene>
<evidence type="ECO:0000259" key="2">
    <source>
        <dbReference type="SMART" id="SM00014"/>
    </source>
</evidence>
<dbReference type="SUPFAM" id="SSF48317">
    <property type="entry name" value="Acid phosphatase/Vanadium-dependent haloperoxidase"/>
    <property type="match status" value="1"/>
</dbReference>
<protein>
    <recommendedName>
        <fullName evidence="2">Phosphatidic acid phosphatase type 2/haloperoxidase domain-containing protein</fullName>
    </recommendedName>
</protein>
<dbReference type="InterPro" id="IPR000326">
    <property type="entry name" value="PAP2/HPO"/>
</dbReference>
<keyword evidence="1" id="KW-1133">Transmembrane helix</keyword>
<dbReference type="EMBL" id="CADCWL010000162">
    <property type="protein sequence ID" value="CAA9573955.1"/>
    <property type="molecule type" value="Genomic_DNA"/>
</dbReference>
<name>A0A6J4VD66_9BACT</name>
<dbReference type="AlphaFoldDB" id="A0A6J4VD66"/>
<dbReference type="Pfam" id="PF01569">
    <property type="entry name" value="PAP2"/>
    <property type="match status" value="1"/>
</dbReference>
<sequence>MVTRLGRNQPVHATVAGLAAPMRRSTVADVFPPRLALARGRGAAVVIATALAAFAGIFAVVRTRRSAGVDLGVTLALQRRRAPWFRRTMHAVSWPGFPPQSRVIPPVLALTWLTFGFPVEAVFQTLAWGASGISFSVKRVMRRPRPDHPEIRVAIARIGGSSFPSGHVLNYLGVYGFLAYLLASLLRVTALRRALVGALVALLALVGPSRIYLGHHWATDVTASYLLGTSYLLTLTALYRRVKVWLLPR</sequence>
<keyword evidence="1" id="KW-0812">Transmembrane</keyword>
<feature type="transmembrane region" description="Helical" evidence="1">
    <location>
        <begin position="221"/>
        <end position="239"/>
    </location>
</feature>
<dbReference type="SMART" id="SM00014">
    <property type="entry name" value="acidPPc"/>
    <property type="match status" value="1"/>
</dbReference>
<accession>A0A6J4VD66</accession>
<feature type="transmembrane region" description="Helical" evidence="1">
    <location>
        <begin position="168"/>
        <end position="188"/>
    </location>
</feature>
<dbReference type="InterPro" id="IPR036938">
    <property type="entry name" value="PAP2/HPO_sf"/>
</dbReference>
<evidence type="ECO:0000313" key="3">
    <source>
        <dbReference type="EMBL" id="CAA9573955.1"/>
    </source>
</evidence>
<dbReference type="PANTHER" id="PTHR14969:SF13">
    <property type="entry name" value="AT30094P"/>
    <property type="match status" value="1"/>
</dbReference>
<reference evidence="3" key="1">
    <citation type="submission" date="2020-02" db="EMBL/GenBank/DDBJ databases">
        <authorList>
            <person name="Meier V. D."/>
        </authorList>
    </citation>
    <scope>NUCLEOTIDE SEQUENCE</scope>
    <source>
        <strain evidence="3">AVDCRST_MAG19</strain>
    </source>
</reference>
<feature type="domain" description="Phosphatidic acid phosphatase type 2/haloperoxidase" evidence="2">
    <location>
        <begin position="123"/>
        <end position="236"/>
    </location>
</feature>
<dbReference type="CDD" id="cd03392">
    <property type="entry name" value="PAP2_like_2"/>
    <property type="match status" value="1"/>
</dbReference>
<feature type="transmembrane region" description="Helical" evidence="1">
    <location>
        <begin position="42"/>
        <end position="61"/>
    </location>
</feature>
<keyword evidence="1" id="KW-0472">Membrane</keyword>